<dbReference type="Proteomes" id="UP001300012">
    <property type="component" value="Unassembled WGS sequence"/>
</dbReference>
<sequence length="367" mass="42462">MTDVMLRPDLKTTGGEVSDILWNDQFVGTMTLVYREADRISGAIQLEEESLPRNAKQRVMAFLQEHIQFQIQALGVHSCDVMVTYSKYDHIIATDTLETGAYNVEEDHDFDFDWPENERFEDEDPMEQNEYVMNAYTDTVPLQSDSDAEDSVYDFYELMIVAESRNKVEYHIYNELQELVAEASIRILGSEVSGTVTWMLEPDEDEIEAVANLLVSDFDEDEVDTFVLNMEWDKEIIETIELTHQDLFEDEVGNETESLWETVDGELENEDYTIVLARDDGDTLTYEIYQQSYGGLPIGTATIDISSRQLTGFIDFREPGNSDDRECISTLLMQELDKEKEFESFNVTMLFQNKPFEELMFETEAYH</sequence>
<keyword evidence="2" id="KW-1185">Reference proteome</keyword>
<dbReference type="RefSeq" id="WP_258212729.1">
    <property type="nucleotide sequence ID" value="NZ_JANQBD010000004.1"/>
</dbReference>
<comment type="caution">
    <text evidence="1">The sequence shown here is derived from an EMBL/GenBank/DDBJ whole genome shotgun (WGS) entry which is preliminary data.</text>
</comment>
<dbReference type="EMBL" id="JANQBD010000004">
    <property type="protein sequence ID" value="MCR8631135.1"/>
    <property type="molecule type" value="Genomic_DNA"/>
</dbReference>
<gene>
    <name evidence="1" type="ORF">NV381_07965</name>
</gene>
<accession>A0ABT1YD59</accession>
<name>A0ABT1YD59_9BACL</name>
<evidence type="ECO:0000313" key="1">
    <source>
        <dbReference type="EMBL" id="MCR8631135.1"/>
    </source>
</evidence>
<organism evidence="1 2">
    <name type="scientific">Paenibacillus radicis</name>
    <name type="common">ex Xue et al. 2023</name>
    <dbReference type="NCBI Taxonomy" id="2972489"/>
    <lineage>
        <taxon>Bacteria</taxon>
        <taxon>Bacillati</taxon>
        <taxon>Bacillota</taxon>
        <taxon>Bacilli</taxon>
        <taxon>Bacillales</taxon>
        <taxon>Paenibacillaceae</taxon>
        <taxon>Paenibacillus</taxon>
    </lineage>
</organism>
<proteinExistence type="predicted"/>
<protein>
    <submittedName>
        <fullName evidence="1">Uncharacterized protein</fullName>
    </submittedName>
</protein>
<reference evidence="1 2" key="1">
    <citation type="submission" date="2022-08" db="EMBL/GenBank/DDBJ databases">
        <title>Paenibacillus endoradicis sp. nov., Paenibacillus radicibacter sp. nov and Paenibacillus pararadicis sp. nov., three cold-adapted plant growth-promoting bacteria isolated from root of Larix gmelinii in Great Khingan.</title>
        <authorList>
            <person name="Xue H."/>
        </authorList>
    </citation>
    <scope>NUCLEOTIDE SEQUENCE [LARGE SCALE GENOMIC DNA]</scope>
    <source>
        <strain evidence="1 2">N5-1-1-5</strain>
    </source>
</reference>
<evidence type="ECO:0000313" key="2">
    <source>
        <dbReference type="Proteomes" id="UP001300012"/>
    </source>
</evidence>